<evidence type="ECO:0000259" key="12">
    <source>
        <dbReference type="Pfam" id="PF02767"/>
    </source>
</evidence>
<dbReference type="Pfam" id="PF02767">
    <property type="entry name" value="DNA_pol3_beta_2"/>
    <property type="match status" value="1"/>
</dbReference>
<dbReference type="InterPro" id="IPR046938">
    <property type="entry name" value="DNA_clamp_sf"/>
</dbReference>
<dbReference type="InterPro" id="IPR022637">
    <property type="entry name" value="DNA_polIII_beta_cen"/>
</dbReference>
<dbReference type="GO" id="GO:0009360">
    <property type="term" value="C:DNA polymerase III complex"/>
    <property type="evidence" value="ECO:0007669"/>
    <property type="project" value="InterPro"/>
</dbReference>
<dbReference type="Gene3D" id="3.70.10.10">
    <property type="match status" value="1"/>
</dbReference>
<name>A0A1L4FRY3_9BACT</name>
<dbReference type="GO" id="GO:0008408">
    <property type="term" value="F:3'-5' exonuclease activity"/>
    <property type="evidence" value="ECO:0007669"/>
    <property type="project" value="InterPro"/>
</dbReference>
<dbReference type="GO" id="GO:0006271">
    <property type="term" value="P:DNA strand elongation involved in DNA replication"/>
    <property type="evidence" value="ECO:0007669"/>
    <property type="project" value="TreeGrafter"/>
</dbReference>
<dbReference type="RefSeq" id="WP_073372357.1">
    <property type="nucleotide sequence ID" value="NZ_CP017813.1"/>
</dbReference>
<feature type="domain" description="DNA polymerase III beta sliding clamp C-terminal" evidence="13">
    <location>
        <begin position="244"/>
        <end position="364"/>
    </location>
</feature>
<keyword evidence="10" id="KW-0238">DNA-binding</keyword>
<evidence type="ECO:0000256" key="10">
    <source>
        <dbReference type="ARBA" id="ARBA00023125"/>
    </source>
</evidence>
<comment type="similarity">
    <text evidence="3">Belongs to the beta sliding clamp family.</text>
</comment>
<gene>
    <name evidence="14" type="ORF">BLA55_01540</name>
</gene>
<accession>A0A1L4FRY3</accession>
<reference evidence="15" key="1">
    <citation type="submission" date="2016-10" db="EMBL/GenBank/DDBJ databases">
        <authorList>
            <person name="Beylefeld A."/>
            <person name="Abolnik C."/>
        </authorList>
    </citation>
    <scope>NUCLEOTIDE SEQUENCE [LARGE SCALE GENOMIC DNA]</scope>
    <source>
        <strain evidence="15">B359_6</strain>
    </source>
</reference>
<dbReference type="SMART" id="SM00480">
    <property type="entry name" value="POL3Bc"/>
    <property type="match status" value="1"/>
</dbReference>
<dbReference type="PANTHER" id="PTHR30478:SF0">
    <property type="entry name" value="BETA SLIDING CLAMP"/>
    <property type="match status" value="1"/>
</dbReference>
<dbReference type="OrthoDB" id="397417at2"/>
<evidence type="ECO:0000256" key="2">
    <source>
        <dbReference type="ARBA" id="ARBA00004496"/>
    </source>
</evidence>
<evidence type="ECO:0000256" key="6">
    <source>
        <dbReference type="ARBA" id="ARBA00022679"/>
    </source>
</evidence>
<comment type="function">
    <text evidence="1">Confers DNA tethering and processivity to DNA polymerases and other proteins. Acts as a clamp, forming a ring around DNA (a reaction catalyzed by the clamp-loading complex) which diffuses in an ATP-independent manner freely and bidirectionally along dsDNA. Initially characterized for its ability to contact the catalytic subunit of DNA polymerase III (Pol III), a complex, multichain enzyme responsible for most of the replicative synthesis in bacteria; Pol III exhibits 3'-5' exonuclease proofreading activity. The beta chain is required for initiation of replication as well as for processivity of DNA replication.</text>
</comment>
<dbReference type="SUPFAM" id="SSF55979">
    <property type="entry name" value="DNA clamp"/>
    <property type="match status" value="3"/>
</dbReference>
<evidence type="ECO:0000313" key="15">
    <source>
        <dbReference type="Proteomes" id="UP000184322"/>
    </source>
</evidence>
<dbReference type="AlphaFoldDB" id="A0A1L4FRY3"/>
<proteinExistence type="inferred from homology"/>
<protein>
    <submittedName>
        <fullName evidence="14">DNA polymerase III subunit beta</fullName>
    </submittedName>
</protein>
<feature type="domain" description="DNA polymerase III beta sliding clamp central" evidence="12">
    <location>
        <begin position="131"/>
        <end position="236"/>
    </location>
</feature>
<evidence type="ECO:0000256" key="8">
    <source>
        <dbReference type="ARBA" id="ARBA00022705"/>
    </source>
</evidence>
<keyword evidence="7" id="KW-0548">Nucleotidyltransferase</keyword>
<keyword evidence="15" id="KW-1185">Reference proteome</keyword>
<dbReference type="NCBIfam" id="TIGR00663">
    <property type="entry name" value="dnan"/>
    <property type="match status" value="1"/>
</dbReference>
<dbReference type="InterPro" id="IPR022634">
    <property type="entry name" value="DNA_polIII_beta_N"/>
</dbReference>
<keyword evidence="5" id="KW-0963">Cytoplasm</keyword>
<keyword evidence="9" id="KW-0239">DNA-directed DNA polymerase</keyword>
<evidence type="ECO:0000313" key="14">
    <source>
        <dbReference type="EMBL" id="APJ38354.1"/>
    </source>
</evidence>
<dbReference type="Gene3D" id="3.10.150.10">
    <property type="entry name" value="DNA Polymerase III, subunit A, domain 2"/>
    <property type="match status" value="1"/>
</dbReference>
<dbReference type="GO" id="GO:0005737">
    <property type="term" value="C:cytoplasm"/>
    <property type="evidence" value="ECO:0007669"/>
    <property type="project" value="UniProtKB-SubCell"/>
</dbReference>
<keyword evidence="8" id="KW-0235">DNA replication</keyword>
<dbReference type="STRING" id="48003.BLA55_01540"/>
<dbReference type="GO" id="GO:0003677">
    <property type="term" value="F:DNA binding"/>
    <property type="evidence" value="ECO:0007669"/>
    <property type="project" value="UniProtKB-KW"/>
</dbReference>
<evidence type="ECO:0000256" key="4">
    <source>
        <dbReference type="ARBA" id="ARBA00011400"/>
    </source>
</evidence>
<evidence type="ECO:0000256" key="9">
    <source>
        <dbReference type="ARBA" id="ARBA00022932"/>
    </source>
</evidence>
<evidence type="ECO:0000256" key="3">
    <source>
        <dbReference type="ARBA" id="ARBA00010752"/>
    </source>
</evidence>
<dbReference type="InterPro" id="IPR022635">
    <property type="entry name" value="DNA_polIII_beta_C"/>
</dbReference>
<evidence type="ECO:0000259" key="11">
    <source>
        <dbReference type="Pfam" id="PF00712"/>
    </source>
</evidence>
<evidence type="ECO:0000259" key="13">
    <source>
        <dbReference type="Pfam" id="PF02768"/>
    </source>
</evidence>
<dbReference type="InterPro" id="IPR001001">
    <property type="entry name" value="DNA_polIII_beta"/>
</dbReference>
<evidence type="ECO:0000256" key="5">
    <source>
        <dbReference type="ARBA" id="ARBA00022490"/>
    </source>
</evidence>
<organism evidence="14 15">
    <name type="scientific">Mycoplasmopsis pullorum</name>
    <dbReference type="NCBI Taxonomy" id="48003"/>
    <lineage>
        <taxon>Bacteria</taxon>
        <taxon>Bacillati</taxon>
        <taxon>Mycoplasmatota</taxon>
        <taxon>Mycoplasmoidales</taxon>
        <taxon>Metamycoplasmataceae</taxon>
        <taxon>Mycoplasmopsis</taxon>
    </lineage>
</organism>
<dbReference type="Proteomes" id="UP000184322">
    <property type="component" value="Chromosome"/>
</dbReference>
<feature type="domain" description="DNA polymerase III beta sliding clamp N-terminal" evidence="11">
    <location>
        <begin position="1"/>
        <end position="115"/>
    </location>
</feature>
<comment type="subunit">
    <text evidence="4">Forms a ring-shaped head-to-tail homodimer around DNA which binds and tethers DNA polymerases and other proteins to the DNA. The DNA replisome complex has a single clamp-loading complex (3 tau and 1 each of delta, delta', psi and chi subunits) which binds 3 Pol III cores (1 core on the leading strand and 2 on the lagging strand) each with a beta sliding clamp dimer. Additional proteins in the replisome are other copies of gamma, psi and chi, Ssb, DNA helicase and RNA primase.</text>
</comment>
<sequence>MKITIVKSLLDNLIEFLTKYTDPINVYSQFRCINIDVNYDQIIFTASDGTISAQKTIKVDEIKIKVEEPGVILVNAAYLKNIIKKLSGEILIFSEGNVLTIKEGKTEYVINLLDAHFPLINFEQSNKRFEISSERLEKAIRNVIFAASDDDKKSILKCINLTIKEGNLRLIATDTYRLSTETVKISNDLTMNISVTGRNLKNMITKDAPKKIFVFYDDTKIGISYENTVIQSTVNDIPYSKVDNIFPQSFSRMITINKNELLRLINKVIFINQDKSNRLQFKIDSENLNLMIEMPEIGKSEASTTNFKLEGKPIEIDFNYNFIKEAINIYDDGDINLCINDNETIMLVVSKTNEFNKQLITPLRRY</sequence>
<dbReference type="CDD" id="cd00140">
    <property type="entry name" value="beta_clamp"/>
    <property type="match status" value="1"/>
</dbReference>
<evidence type="ECO:0000256" key="1">
    <source>
        <dbReference type="ARBA" id="ARBA00002266"/>
    </source>
</evidence>
<dbReference type="EMBL" id="CP017813">
    <property type="protein sequence ID" value="APJ38354.1"/>
    <property type="molecule type" value="Genomic_DNA"/>
</dbReference>
<dbReference type="KEGG" id="mpul:BLA55_01540"/>
<keyword evidence="6" id="KW-0808">Transferase</keyword>
<dbReference type="Pfam" id="PF00712">
    <property type="entry name" value="DNA_pol3_beta"/>
    <property type="match status" value="1"/>
</dbReference>
<dbReference type="PANTHER" id="PTHR30478">
    <property type="entry name" value="DNA POLYMERASE III SUBUNIT BETA"/>
    <property type="match status" value="1"/>
</dbReference>
<evidence type="ECO:0000256" key="7">
    <source>
        <dbReference type="ARBA" id="ARBA00022695"/>
    </source>
</evidence>
<comment type="subcellular location">
    <subcellularLocation>
        <location evidence="2">Cytoplasm</location>
    </subcellularLocation>
</comment>
<dbReference type="Pfam" id="PF02768">
    <property type="entry name" value="DNA_pol3_beta_3"/>
    <property type="match status" value="1"/>
</dbReference>
<dbReference type="GO" id="GO:0003887">
    <property type="term" value="F:DNA-directed DNA polymerase activity"/>
    <property type="evidence" value="ECO:0007669"/>
    <property type="project" value="UniProtKB-KW"/>
</dbReference>